<dbReference type="Proteomes" id="UP000518887">
    <property type="component" value="Unassembled WGS sequence"/>
</dbReference>
<sequence length="518" mass="57982">MKKVFLAGIFSFFTIFSGFAESNLPALLFGYLKNDLTLQKYTLTAQSKALDYDSTKISNGIALTLSTGTVKIQSSANGTKYTFTPSASLALPELNDTKLTASLPMTKKSGYESANNIEENGTFLDNGSVKLSTGIVTSAPLKRKVTLLQAERAYIEAERAAQNQALTVENEFYTNLKNLYNYATKVLTARNDLYDDEIDLKVLTAQGYSKTSASYRRKYLEIQSDRRNVFESLRKLERETAIFAVKCGAEYEQVFSPENFEKMKPEEIGNAAFESVMAFLPAEIPGVEMEDVLSYKSEDYTKTENAVWSKYISDMKRKSDYSLEVGAYGGYTFNETSSKFDTVDGGITFDWRGISASAGVSLPTGQNLFPLNASTSGQTSKSPVYTFSLTLTPNTWRLASIDKKQDELNEKIDEITVKSAADDYDTAVLDKLTERGDLRWSGKSYAEEYEMYSQLEYDMDKWLAQGSVTESDYLDAANSREKARMNLLINAVEKIIYNNNVKLMFVRENENGKAKNEN</sequence>
<protein>
    <recommendedName>
        <fullName evidence="3">Outer membrane efflux protein</fullName>
    </recommendedName>
</protein>
<organism evidence="1 2">
    <name type="scientific">Treponema ruminis</name>
    <dbReference type="NCBI Taxonomy" id="744515"/>
    <lineage>
        <taxon>Bacteria</taxon>
        <taxon>Pseudomonadati</taxon>
        <taxon>Spirochaetota</taxon>
        <taxon>Spirochaetia</taxon>
        <taxon>Spirochaetales</taxon>
        <taxon>Treponemataceae</taxon>
        <taxon>Treponema</taxon>
    </lineage>
</organism>
<evidence type="ECO:0000313" key="2">
    <source>
        <dbReference type="Proteomes" id="UP000518887"/>
    </source>
</evidence>
<comment type="caution">
    <text evidence="1">The sequence shown here is derived from an EMBL/GenBank/DDBJ whole genome shotgun (WGS) entry which is preliminary data.</text>
</comment>
<dbReference type="RefSeq" id="WP_184656672.1">
    <property type="nucleotide sequence ID" value="NZ_JACHFQ010000001.1"/>
</dbReference>
<dbReference type="AlphaFoldDB" id="A0A7W8G6U3"/>
<gene>
    <name evidence="1" type="ORF">HNP76_000259</name>
</gene>
<keyword evidence="2" id="KW-1185">Reference proteome</keyword>
<evidence type="ECO:0000313" key="1">
    <source>
        <dbReference type="EMBL" id="MBB5224919.1"/>
    </source>
</evidence>
<dbReference type="EMBL" id="JACHFQ010000001">
    <property type="protein sequence ID" value="MBB5224919.1"/>
    <property type="molecule type" value="Genomic_DNA"/>
</dbReference>
<evidence type="ECO:0008006" key="3">
    <source>
        <dbReference type="Google" id="ProtNLM"/>
    </source>
</evidence>
<accession>A0A7W8G6U3</accession>
<proteinExistence type="predicted"/>
<reference evidence="1 2" key="1">
    <citation type="submission" date="2020-08" db="EMBL/GenBank/DDBJ databases">
        <title>Genomic Encyclopedia of Type Strains, Phase IV (KMG-IV): sequencing the most valuable type-strain genomes for metagenomic binning, comparative biology and taxonomic classification.</title>
        <authorList>
            <person name="Goeker M."/>
        </authorList>
    </citation>
    <scope>NUCLEOTIDE SEQUENCE [LARGE SCALE GENOMIC DNA]</scope>
    <source>
        <strain evidence="1 2">DSM 103462</strain>
    </source>
</reference>
<name>A0A7W8G6U3_9SPIR</name>